<proteinExistence type="predicted"/>
<dbReference type="Proteomes" id="UP000198677">
    <property type="component" value="Unassembled WGS sequence"/>
</dbReference>
<name>A0A1H7W2X6_9NOCA</name>
<evidence type="ECO:0000313" key="2">
    <source>
        <dbReference type="Proteomes" id="UP000198677"/>
    </source>
</evidence>
<dbReference type="EMBL" id="FOAW01000024">
    <property type="protein sequence ID" value="SEM15942.1"/>
    <property type="molecule type" value="Genomic_DNA"/>
</dbReference>
<reference evidence="2" key="1">
    <citation type="submission" date="2016-10" db="EMBL/GenBank/DDBJ databases">
        <authorList>
            <person name="Varghese N."/>
            <person name="Submissions S."/>
        </authorList>
    </citation>
    <scope>NUCLEOTIDE SEQUENCE [LARGE SCALE GENOMIC DNA]</scope>
    <source>
        <strain evidence="2">DSM 44675</strain>
    </source>
</reference>
<sequence length="200" mass="20864">MMRRSASILAVAAIATGGLTIGMGTSGAEVSAGCGSVCPSEKHLEQMLTHEGFEITYRYPERAVGGDPATFRITVKNVGDPDRGITKLVHNKPLNFALTGVTTNRISHVTAGNQDRLDPIVLDHVHDPEARTGTFTDPSGNPVRVGDGLQFDLTYTAAHSQKLIEGAGVSGFTLEGPGFTPVVSPPVGTVTGGNLMVPLS</sequence>
<protein>
    <submittedName>
        <fullName evidence="1">Uncharacterized protein</fullName>
    </submittedName>
</protein>
<organism evidence="1 2">
    <name type="scientific">Rhodococcus maanshanensis</name>
    <dbReference type="NCBI Taxonomy" id="183556"/>
    <lineage>
        <taxon>Bacteria</taxon>
        <taxon>Bacillati</taxon>
        <taxon>Actinomycetota</taxon>
        <taxon>Actinomycetes</taxon>
        <taxon>Mycobacteriales</taxon>
        <taxon>Nocardiaceae</taxon>
        <taxon>Rhodococcus</taxon>
    </lineage>
</organism>
<dbReference type="AlphaFoldDB" id="A0A1H7W2X6"/>
<accession>A0A1H7W2X6</accession>
<keyword evidence="2" id="KW-1185">Reference proteome</keyword>
<evidence type="ECO:0000313" key="1">
    <source>
        <dbReference type="EMBL" id="SEM15942.1"/>
    </source>
</evidence>
<gene>
    <name evidence="1" type="ORF">SAMN05444583_12462</name>
</gene>